<evidence type="ECO:0000313" key="2">
    <source>
        <dbReference type="Proteomes" id="UP001597280"/>
    </source>
</evidence>
<proteinExistence type="predicted"/>
<keyword evidence="2" id="KW-1185">Reference proteome</keyword>
<dbReference type="Proteomes" id="UP001597280">
    <property type="component" value="Unassembled WGS sequence"/>
</dbReference>
<evidence type="ECO:0000313" key="1">
    <source>
        <dbReference type="EMBL" id="MFD1835149.1"/>
    </source>
</evidence>
<reference evidence="2" key="1">
    <citation type="journal article" date="2019" name="Int. J. Syst. Evol. Microbiol.">
        <title>The Global Catalogue of Microorganisms (GCM) 10K type strain sequencing project: providing services to taxonomists for standard genome sequencing and annotation.</title>
        <authorList>
            <consortium name="The Broad Institute Genomics Platform"/>
            <consortium name="The Broad Institute Genome Sequencing Center for Infectious Disease"/>
            <person name="Wu L."/>
            <person name="Ma J."/>
        </authorList>
    </citation>
    <scope>NUCLEOTIDE SEQUENCE [LARGE SCALE GENOMIC DNA]</scope>
    <source>
        <strain evidence="2">JCM 11650</strain>
    </source>
</reference>
<name>A0ABW4PYB3_9MICO</name>
<accession>A0ABW4PYB3</accession>
<dbReference type="RefSeq" id="WP_343904328.1">
    <property type="nucleotide sequence ID" value="NZ_BAAAIS010000002.1"/>
</dbReference>
<sequence>MKSSVTVTPRAHWVNAWFLRPFARPVVRMDGNDHEARWGRPLRFEVAAGPHEIGVGARYRRSTSVLGVAGTRIEIPPEQNVMVEARNGVLNHQPFVLRTAPSAPDRAA</sequence>
<dbReference type="EMBL" id="JBHUFL010000002">
    <property type="protein sequence ID" value="MFD1835149.1"/>
    <property type="molecule type" value="Genomic_DNA"/>
</dbReference>
<protein>
    <submittedName>
        <fullName evidence="1">Uncharacterized protein</fullName>
    </submittedName>
</protein>
<comment type="caution">
    <text evidence="1">The sequence shown here is derived from an EMBL/GenBank/DDBJ whole genome shotgun (WGS) entry which is preliminary data.</text>
</comment>
<organism evidence="1 2">
    <name type="scientific">Brachybacterium rhamnosum</name>
    <dbReference type="NCBI Taxonomy" id="173361"/>
    <lineage>
        <taxon>Bacteria</taxon>
        <taxon>Bacillati</taxon>
        <taxon>Actinomycetota</taxon>
        <taxon>Actinomycetes</taxon>
        <taxon>Micrococcales</taxon>
        <taxon>Dermabacteraceae</taxon>
        <taxon>Brachybacterium</taxon>
    </lineage>
</organism>
<gene>
    <name evidence="1" type="ORF">ACFSDA_08665</name>
</gene>